<proteinExistence type="predicted"/>
<keyword evidence="1" id="KW-0418">Kinase</keyword>
<reference evidence="1" key="1">
    <citation type="journal article" date="2021" name="Proc. Natl. Acad. Sci. U.S.A.">
        <title>A Catalog of Tens of Thousands of Viruses from Human Metagenomes Reveals Hidden Associations with Chronic Diseases.</title>
        <authorList>
            <person name="Tisza M.J."/>
            <person name="Buck C.B."/>
        </authorList>
    </citation>
    <scope>NUCLEOTIDE SEQUENCE</scope>
    <source>
        <strain evidence="1">CtE3x18</strain>
    </source>
</reference>
<protein>
    <submittedName>
        <fullName evidence="1">Polynucleotide kinase</fullName>
    </submittedName>
</protein>
<evidence type="ECO:0000313" key="1">
    <source>
        <dbReference type="EMBL" id="DAG05119.1"/>
    </source>
</evidence>
<sequence length="171" mass="19201">MKDKTPKIIAVDFDGTLCTNAYPEIGEPIPYSLLYVTRAKAAGHIITLHTCRQGKFLDDAIAWCKARGITFDYINENVPANIKRFGGDTRKIYADVYFDANSLNPLRTFGIGDNDENAELFDRAEELTEKALCNVACLCPQRKAAGMCCECDVFYSLRDYHAEQLANNKEK</sequence>
<organism evidence="1">
    <name type="scientific">Myoviridae sp. ctE3x18</name>
    <dbReference type="NCBI Taxonomy" id="2825059"/>
    <lineage>
        <taxon>Viruses</taxon>
        <taxon>Duplodnaviria</taxon>
        <taxon>Heunggongvirae</taxon>
        <taxon>Uroviricota</taxon>
        <taxon>Caudoviricetes</taxon>
    </lineage>
</organism>
<accession>A0A8S5VEQ5</accession>
<dbReference type="EMBL" id="BK016250">
    <property type="protein sequence ID" value="DAG05119.1"/>
    <property type="molecule type" value="Genomic_DNA"/>
</dbReference>
<keyword evidence="1" id="KW-0808">Transferase</keyword>
<dbReference type="GO" id="GO:0016301">
    <property type="term" value="F:kinase activity"/>
    <property type="evidence" value="ECO:0007669"/>
    <property type="project" value="UniProtKB-KW"/>
</dbReference>
<dbReference type="Gene3D" id="3.40.50.1000">
    <property type="entry name" value="HAD superfamily/HAD-like"/>
    <property type="match status" value="1"/>
</dbReference>
<dbReference type="InterPro" id="IPR036412">
    <property type="entry name" value="HAD-like_sf"/>
</dbReference>
<dbReference type="InterPro" id="IPR023214">
    <property type="entry name" value="HAD_sf"/>
</dbReference>
<name>A0A8S5VEQ5_9CAUD</name>
<dbReference type="SUPFAM" id="SSF56784">
    <property type="entry name" value="HAD-like"/>
    <property type="match status" value="1"/>
</dbReference>